<accession>A0A0K8TMZ6</accession>
<evidence type="ECO:0000313" key="1">
    <source>
        <dbReference type="EMBL" id="JAI15528.1"/>
    </source>
</evidence>
<dbReference type="AlphaFoldDB" id="A0A0K8TMZ6"/>
<name>A0A0K8TMZ6_TABBR</name>
<dbReference type="PANTHER" id="PTHR10285">
    <property type="entry name" value="URIDINE KINASE"/>
    <property type="match status" value="1"/>
</dbReference>
<dbReference type="EMBL" id="GDAI01002075">
    <property type="protein sequence ID" value="JAI15528.1"/>
    <property type="molecule type" value="mRNA"/>
</dbReference>
<keyword evidence="1" id="KW-0808">Transferase</keyword>
<dbReference type="Gene3D" id="3.40.50.300">
    <property type="entry name" value="P-loop containing nucleotide triphosphate hydrolases"/>
    <property type="match status" value="1"/>
</dbReference>
<dbReference type="GO" id="GO:0016301">
    <property type="term" value="F:kinase activity"/>
    <property type="evidence" value="ECO:0007669"/>
    <property type="project" value="UniProtKB-KW"/>
</dbReference>
<sequence length="208" mass="24294">WLVIGISGVTCSGKTTLATSLYNFFVNYRNNQLLNTSVLVGDVHVLSQDDYFRAIDDPQHTWIEALNHINWEILGAVDSERMISDIQNILKDDPVLCDTENSSRSFQEQQRINILIVEGFLIFNQPQILELCKVKFHLHLPYEKCFARRSCRVYTPPDVIGYFEMCVWPMYEKHFREFKDTKNIHILNGDISKERLFKFALTCINKVL</sequence>
<dbReference type="InterPro" id="IPR027417">
    <property type="entry name" value="P-loop_NTPase"/>
</dbReference>
<reference evidence="1" key="1">
    <citation type="journal article" date="2015" name="Insect Biochem. Mol. Biol.">
        <title>An insight into the sialome of the horse fly, Tabanus bromius.</title>
        <authorList>
            <person name="Ribeiro J.M."/>
            <person name="Kazimirova M."/>
            <person name="Takac P."/>
            <person name="Andersen J.F."/>
            <person name="Francischetti I.M."/>
        </authorList>
    </citation>
    <scope>NUCLEOTIDE SEQUENCE</scope>
</reference>
<keyword evidence="1" id="KW-0418">Kinase</keyword>
<feature type="non-terminal residue" evidence="1">
    <location>
        <position position="1"/>
    </location>
</feature>
<protein>
    <submittedName>
        <fullName evidence="1">Putative nicotinamide riboside kinase 1</fullName>
    </submittedName>
</protein>
<proteinExistence type="evidence at transcript level"/>
<organism evidence="1">
    <name type="scientific">Tabanus bromius</name>
    <name type="common">Band-eyed brown horse fly</name>
    <dbReference type="NCBI Taxonomy" id="304241"/>
    <lineage>
        <taxon>Eukaryota</taxon>
        <taxon>Metazoa</taxon>
        <taxon>Ecdysozoa</taxon>
        <taxon>Arthropoda</taxon>
        <taxon>Hexapoda</taxon>
        <taxon>Insecta</taxon>
        <taxon>Pterygota</taxon>
        <taxon>Neoptera</taxon>
        <taxon>Endopterygota</taxon>
        <taxon>Diptera</taxon>
        <taxon>Brachycera</taxon>
        <taxon>Tabanomorpha</taxon>
        <taxon>Tabanoidea</taxon>
        <taxon>Tabanidae</taxon>
        <taxon>Tabanus</taxon>
    </lineage>
</organism>
<dbReference type="SUPFAM" id="SSF52540">
    <property type="entry name" value="P-loop containing nucleoside triphosphate hydrolases"/>
    <property type="match status" value="1"/>
</dbReference>